<dbReference type="EMBL" id="CP060010">
    <property type="protein sequence ID" value="QTN34841.1"/>
    <property type="molecule type" value="Genomic_DNA"/>
</dbReference>
<dbReference type="AlphaFoldDB" id="A0A975I7H5"/>
<evidence type="ECO:0000313" key="1">
    <source>
        <dbReference type="EMBL" id="QTN34841.1"/>
    </source>
</evidence>
<accession>A0A975I7H5</accession>
<name>A0A975I7H5_9RHOB</name>
<proteinExistence type="predicted"/>
<dbReference type="KEGG" id="cact:HZ995_10030"/>
<dbReference type="RefSeq" id="WP_209355526.1">
    <property type="nucleotide sequence ID" value="NZ_CP060010.1"/>
</dbReference>
<dbReference type="Proteomes" id="UP000665026">
    <property type="component" value="Chromosome"/>
</dbReference>
<evidence type="ECO:0000313" key="2">
    <source>
        <dbReference type="Proteomes" id="UP000665026"/>
    </source>
</evidence>
<gene>
    <name evidence="1" type="ORF">HZ995_10030</name>
</gene>
<sequence>MTSNNNRNTPRDRSIVKLVMANDLHEWFTNAWHESPTKTVLIPFDDAIFLGFENGATGMRFGVALPVSDAERLARSMADHVQAIASLTGRTQ</sequence>
<protein>
    <submittedName>
        <fullName evidence="1">Uncharacterized protein</fullName>
    </submittedName>
</protein>
<organism evidence="1 2">
    <name type="scientific">Cognatishimia activa</name>
    <dbReference type="NCBI Taxonomy" id="1715691"/>
    <lineage>
        <taxon>Bacteria</taxon>
        <taxon>Pseudomonadati</taxon>
        <taxon>Pseudomonadota</taxon>
        <taxon>Alphaproteobacteria</taxon>
        <taxon>Rhodobacterales</taxon>
        <taxon>Paracoccaceae</taxon>
        <taxon>Cognatishimia</taxon>
    </lineage>
</organism>
<reference evidence="1" key="1">
    <citation type="submission" date="2020-07" db="EMBL/GenBank/DDBJ databases">
        <title>Genome sequences of bacteria associated with the marine, planktonic diatom Thalassiosira profunda strain ECT2AJA-044.</title>
        <authorList>
            <person name="Gargas C.B."/>
            <person name="Roberts W.R."/>
            <person name="Alverson A.J."/>
        </authorList>
    </citation>
    <scope>NUCLEOTIDE SEQUENCE</scope>
    <source>
        <strain evidence="1">ECT2AJA-044</strain>
    </source>
</reference>